<dbReference type="PROSITE" id="PS51198">
    <property type="entry name" value="UVRD_HELICASE_ATP_BIND"/>
    <property type="match status" value="1"/>
</dbReference>
<dbReference type="InterPro" id="IPR000212">
    <property type="entry name" value="DNA_helicase_UvrD/REP"/>
</dbReference>
<dbReference type="Gene3D" id="1.10.10.160">
    <property type="match status" value="1"/>
</dbReference>
<dbReference type="InterPro" id="IPR013986">
    <property type="entry name" value="DExx_box_DNA_helicase_dom_sf"/>
</dbReference>
<dbReference type="OrthoDB" id="9810135at2"/>
<evidence type="ECO:0000256" key="2">
    <source>
        <dbReference type="ARBA" id="ARBA00022741"/>
    </source>
</evidence>
<dbReference type="SUPFAM" id="SSF52540">
    <property type="entry name" value="P-loop containing nucleoside triphosphate hydrolases"/>
    <property type="match status" value="1"/>
</dbReference>
<evidence type="ECO:0000256" key="3">
    <source>
        <dbReference type="ARBA" id="ARBA00022801"/>
    </source>
</evidence>
<dbReference type="InterPro" id="IPR014017">
    <property type="entry name" value="DNA_helicase_UvrD-like_C"/>
</dbReference>
<accession>A0A271J2M9</accession>
<dbReference type="GO" id="GO:0009314">
    <property type="term" value="P:response to radiation"/>
    <property type="evidence" value="ECO:0007669"/>
    <property type="project" value="UniProtKB-ARBA"/>
</dbReference>
<dbReference type="EMBL" id="MQWD01000001">
    <property type="protein sequence ID" value="PAP77610.1"/>
    <property type="molecule type" value="Genomic_DNA"/>
</dbReference>
<dbReference type="GO" id="GO:0000725">
    <property type="term" value="P:recombinational repair"/>
    <property type="evidence" value="ECO:0007669"/>
    <property type="project" value="TreeGrafter"/>
</dbReference>
<keyword evidence="6" id="KW-0238">DNA-binding</keyword>
<comment type="similarity">
    <text evidence="1">Belongs to the helicase family. UvrD subfamily.</text>
</comment>
<comment type="catalytic activity">
    <reaction evidence="8">
        <text>Couples ATP hydrolysis with the unwinding of duplex DNA by translocating in the 3'-5' direction.</text>
        <dbReference type="EC" id="5.6.2.4"/>
    </reaction>
</comment>
<dbReference type="InterPro" id="IPR014016">
    <property type="entry name" value="UvrD-like_ATP-bd"/>
</dbReference>
<dbReference type="GO" id="GO:0043138">
    <property type="term" value="F:3'-5' DNA helicase activity"/>
    <property type="evidence" value="ECO:0007669"/>
    <property type="project" value="UniProtKB-EC"/>
</dbReference>
<dbReference type="FunFam" id="1.10.486.10:FF:000003">
    <property type="entry name" value="ATP-dependent DNA helicase"/>
    <property type="match status" value="1"/>
</dbReference>
<name>A0A271J2M9_9BACT</name>
<evidence type="ECO:0000256" key="7">
    <source>
        <dbReference type="ARBA" id="ARBA00023235"/>
    </source>
</evidence>
<dbReference type="GO" id="GO:0016887">
    <property type="term" value="F:ATP hydrolysis activity"/>
    <property type="evidence" value="ECO:0007669"/>
    <property type="project" value="RHEA"/>
</dbReference>
<dbReference type="PROSITE" id="PS51217">
    <property type="entry name" value="UVRD_HELICASE_CTER"/>
    <property type="match status" value="1"/>
</dbReference>
<dbReference type="CDD" id="cd18807">
    <property type="entry name" value="SF1_C_UvrD"/>
    <property type="match status" value="1"/>
</dbReference>
<evidence type="ECO:0000313" key="16">
    <source>
        <dbReference type="EMBL" id="PAP77610.1"/>
    </source>
</evidence>
<dbReference type="GO" id="GO:0033202">
    <property type="term" value="C:DNA helicase complex"/>
    <property type="evidence" value="ECO:0007669"/>
    <property type="project" value="TreeGrafter"/>
</dbReference>
<evidence type="ECO:0000256" key="11">
    <source>
        <dbReference type="ARBA" id="ARBA00048988"/>
    </source>
</evidence>
<dbReference type="GO" id="GO:0005829">
    <property type="term" value="C:cytosol"/>
    <property type="evidence" value="ECO:0007669"/>
    <property type="project" value="TreeGrafter"/>
</dbReference>
<dbReference type="EC" id="5.6.2.4" evidence="9"/>
<reference evidence="16 17" key="1">
    <citation type="submission" date="2016-11" db="EMBL/GenBank/DDBJ databases">
        <title>Study of marine rhodopsin-containing bacteria.</title>
        <authorList>
            <person name="Yoshizawa S."/>
            <person name="Kumagai Y."/>
            <person name="Kogure K."/>
        </authorList>
    </citation>
    <scope>NUCLEOTIDE SEQUENCE [LARGE SCALE GENOMIC DNA]</scope>
    <source>
        <strain evidence="16 17">SAORIC-28</strain>
    </source>
</reference>
<evidence type="ECO:0000256" key="12">
    <source>
        <dbReference type="PROSITE-ProRule" id="PRU00560"/>
    </source>
</evidence>
<dbReference type="GO" id="GO:0003677">
    <property type="term" value="F:DNA binding"/>
    <property type="evidence" value="ECO:0007669"/>
    <property type="project" value="UniProtKB-KW"/>
</dbReference>
<evidence type="ECO:0000256" key="4">
    <source>
        <dbReference type="ARBA" id="ARBA00022806"/>
    </source>
</evidence>
<sequence length="789" mass="88049">MKTFALRPDPDRTPSASPRQPTEADRSEAEALLGGLNPVQAEAARTTEGPVMIIAGPGSGKTRTLTHRIAYLLASKQAWPSQILALTFTNKAAREMRSRVVDLVGDEAKGMWIGTFHSIFARVLRREADHIGFSRDFTIYDSDDTERLIKELMTRYGIDPKRVTPRSVRSAISSAKNAMVGPDEYARLAGDPFTEAASKLYTPYAAALRKANAMDFDDLLGWPIRLFEQHPDILKEYQRRWRFLHIDEYQDTNRTQYVLAKLLAADHHNLCVVGDDAQSIYAFRGADIQNILSFQKDYPGAKEIRLEQNYRSTQRIVRLADAVIKGNAKQLDKTLWTDNDEGDPIVLMEALSERDEAQKVERTIRDIRSRTGISWSDVAVLYRTNAQSRSIEEALRRGGIPYRMVGGTSFYQRKEIKDALAYLRLAVNPTDEASLLRVINTPTRGVGAKTIDQLRDYATEHRVALWQAVQDPGGAGLSARASKAVEGFGFLVSRFASKAGTAPADELAREFIQETGLLQDLRDQNTPEALARLENVHELLNAVAEFAGGDPTGEPRTLSEFLQEVSLVADVDRLSDDENRVTLMTLHASKGLEFKVVFVTGLEEGLFPLAKAAQDATELEEERRLLYVGVTRAEEALFLTYARSRYRYGDQQSSVRSRFLDELDGEDLLRTESGGKFESRRGRFQTSDGGFGDYGKMDPNYWKQSLRPDDGKTRPRTKTVEAARGERTIVYDEGEAQIVPGVQVHHKSFGNGKVISIEGAGERAAATVNFKSVGMKKLKLAFARLQVVG</sequence>
<evidence type="ECO:0000256" key="13">
    <source>
        <dbReference type="SAM" id="MobiDB-lite"/>
    </source>
</evidence>
<evidence type="ECO:0000256" key="5">
    <source>
        <dbReference type="ARBA" id="ARBA00022840"/>
    </source>
</evidence>
<feature type="domain" description="UvrD-like helicase C-terminal" evidence="15">
    <location>
        <begin position="314"/>
        <end position="591"/>
    </location>
</feature>
<keyword evidence="17" id="KW-1185">Reference proteome</keyword>
<dbReference type="AlphaFoldDB" id="A0A271J2M9"/>
<dbReference type="GO" id="GO:0005524">
    <property type="term" value="F:ATP binding"/>
    <property type="evidence" value="ECO:0007669"/>
    <property type="project" value="UniProtKB-UniRule"/>
</dbReference>
<comment type="catalytic activity">
    <reaction evidence="11">
        <text>ATP + H2O = ADP + phosphate + H(+)</text>
        <dbReference type="Rhea" id="RHEA:13065"/>
        <dbReference type="ChEBI" id="CHEBI:15377"/>
        <dbReference type="ChEBI" id="CHEBI:15378"/>
        <dbReference type="ChEBI" id="CHEBI:30616"/>
        <dbReference type="ChEBI" id="CHEBI:43474"/>
        <dbReference type="ChEBI" id="CHEBI:456216"/>
        <dbReference type="EC" id="5.6.2.4"/>
    </reaction>
</comment>
<dbReference type="Pfam" id="PF13361">
    <property type="entry name" value="UvrD_C"/>
    <property type="match status" value="1"/>
</dbReference>
<dbReference type="FunFam" id="1.10.10.160:FF:000001">
    <property type="entry name" value="ATP-dependent DNA helicase"/>
    <property type="match status" value="1"/>
</dbReference>
<evidence type="ECO:0000313" key="17">
    <source>
        <dbReference type="Proteomes" id="UP000216339"/>
    </source>
</evidence>
<evidence type="ECO:0000256" key="1">
    <source>
        <dbReference type="ARBA" id="ARBA00009922"/>
    </source>
</evidence>
<evidence type="ECO:0000256" key="9">
    <source>
        <dbReference type="ARBA" id="ARBA00034808"/>
    </source>
</evidence>
<gene>
    <name evidence="16" type="ORF">BSZ37_14750</name>
</gene>
<keyword evidence="7" id="KW-0413">Isomerase</keyword>
<dbReference type="InterPro" id="IPR027417">
    <property type="entry name" value="P-loop_NTPase"/>
</dbReference>
<evidence type="ECO:0000259" key="14">
    <source>
        <dbReference type="PROSITE" id="PS51198"/>
    </source>
</evidence>
<dbReference type="Pfam" id="PF00580">
    <property type="entry name" value="UvrD-helicase"/>
    <property type="match status" value="1"/>
</dbReference>
<dbReference type="PANTHER" id="PTHR11070:SF2">
    <property type="entry name" value="ATP-DEPENDENT DNA HELICASE SRS2"/>
    <property type="match status" value="1"/>
</dbReference>
<proteinExistence type="inferred from homology"/>
<dbReference type="Gene3D" id="3.40.50.300">
    <property type="entry name" value="P-loop containing nucleotide triphosphate hydrolases"/>
    <property type="match status" value="2"/>
</dbReference>
<protein>
    <recommendedName>
        <fullName evidence="9">DNA 3'-5' helicase</fullName>
        <ecNumber evidence="9">5.6.2.4</ecNumber>
    </recommendedName>
    <alternativeName>
        <fullName evidence="10">DNA 3'-5' helicase II</fullName>
    </alternativeName>
</protein>
<evidence type="ECO:0000256" key="6">
    <source>
        <dbReference type="ARBA" id="ARBA00023125"/>
    </source>
</evidence>
<keyword evidence="3 12" id="KW-0378">Hydrolase</keyword>
<dbReference type="Gene3D" id="1.10.486.10">
    <property type="entry name" value="PCRA, domain 4"/>
    <property type="match status" value="1"/>
</dbReference>
<feature type="binding site" evidence="12">
    <location>
        <begin position="55"/>
        <end position="62"/>
    </location>
    <ligand>
        <name>ATP</name>
        <dbReference type="ChEBI" id="CHEBI:30616"/>
    </ligand>
</feature>
<dbReference type="PANTHER" id="PTHR11070">
    <property type="entry name" value="UVRD / RECB / PCRA DNA HELICASE FAMILY MEMBER"/>
    <property type="match status" value="1"/>
</dbReference>
<comment type="caution">
    <text evidence="16">The sequence shown here is derived from an EMBL/GenBank/DDBJ whole genome shotgun (WGS) entry which is preliminary data.</text>
</comment>
<organism evidence="16 17">
    <name type="scientific">Rubrivirga marina</name>
    <dbReference type="NCBI Taxonomy" id="1196024"/>
    <lineage>
        <taxon>Bacteria</taxon>
        <taxon>Pseudomonadati</taxon>
        <taxon>Rhodothermota</taxon>
        <taxon>Rhodothermia</taxon>
        <taxon>Rhodothermales</taxon>
        <taxon>Rubricoccaceae</taxon>
        <taxon>Rubrivirga</taxon>
    </lineage>
</organism>
<evidence type="ECO:0000259" key="15">
    <source>
        <dbReference type="PROSITE" id="PS51217"/>
    </source>
</evidence>
<evidence type="ECO:0000256" key="10">
    <source>
        <dbReference type="ARBA" id="ARBA00034923"/>
    </source>
</evidence>
<dbReference type="Pfam" id="PF21196">
    <property type="entry name" value="PcrA_UvrD_tudor"/>
    <property type="match status" value="1"/>
</dbReference>
<keyword evidence="5 12" id="KW-0067">ATP-binding</keyword>
<feature type="region of interest" description="Disordered" evidence="13">
    <location>
        <begin position="1"/>
        <end position="28"/>
    </location>
</feature>
<dbReference type="Proteomes" id="UP000216339">
    <property type="component" value="Unassembled WGS sequence"/>
</dbReference>
<dbReference type="CDD" id="cd17932">
    <property type="entry name" value="DEXQc_UvrD"/>
    <property type="match status" value="1"/>
</dbReference>
<feature type="domain" description="UvrD-like helicase ATP-binding" evidence="14">
    <location>
        <begin position="34"/>
        <end position="313"/>
    </location>
</feature>
<dbReference type="RefSeq" id="WP_095511279.1">
    <property type="nucleotide sequence ID" value="NZ_MQWD01000001.1"/>
</dbReference>
<keyword evidence="2 12" id="KW-0547">Nucleotide-binding</keyword>
<evidence type="ECO:0000256" key="8">
    <source>
        <dbReference type="ARBA" id="ARBA00034617"/>
    </source>
</evidence>
<keyword evidence="4 12" id="KW-0347">Helicase</keyword>